<sequence>MMLLASAGGNRVPVIAQLVQADEDTVRDVIHRFNEIGMACLDPRWAGGSPSPTPTTATTPCRPGPCTPTWLAQRECPSPRRAGGPAPRARSHPQREGHPLGRTSPRRCR</sequence>
<dbReference type="Pfam" id="PF13551">
    <property type="entry name" value="HTH_29"/>
    <property type="match status" value="1"/>
</dbReference>
<comment type="caution">
    <text evidence="2">The sequence shown here is derived from an EMBL/GenBank/DDBJ whole genome shotgun (WGS) entry which is preliminary data.</text>
</comment>
<gene>
    <name evidence="2" type="ORF">ACFY05_23600</name>
</gene>
<organism evidence="2 3">
    <name type="scientific">Microtetraspora fusca</name>
    <dbReference type="NCBI Taxonomy" id="1997"/>
    <lineage>
        <taxon>Bacteria</taxon>
        <taxon>Bacillati</taxon>
        <taxon>Actinomycetota</taxon>
        <taxon>Actinomycetes</taxon>
        <taxon>Streptosporangiales</taxon>
        <taxon>Streptosporangiaceae</taxon>
        <taxon>Microtetraspora</taxon>
    </lineage>
</organism>
<reference evidence="2 3" key="1">
    <citation type="submission" date="2024-10" db="EMBL/GenBank/DDBJ databases">
        <title>The Natural Products Discovery Center: Release of the First 8490 Sequenced Strains for Exploring Actinobacteria Biosynthetic Diversity.</title>
        <authorList>
            <person name="Kalkreuter E."/>
            <person name="Kautsar S.A."/>
            <person name="Yang D."/>
            <person name="Bader C.D."/>
            <person name="Teijaro C.N."/>
            <person name="Fluegel L."/>
            <person name="Davis C.M."/>
            <person name="Simpson J.R."/>
            <person name="Lauterbach L."/>
            <person name="Steele A.D."/>
            <person name="Gui C."/>
            <person name="Meng S."/>
            <person name="Li G."/>
            <person name="Viehrig K."/>
            <person name="Ye F."/>
            <person name="Su P."/>
            <person name="Kiefer A.F."/>
            <person name="Nichols A."/>
            <person name="Cepeda A.J."/>
            <person name="Yan W."/>
            <person name="Fan B."/>
            <person name="Jiang Y."/>
            <person name="Adhikari A."/>
            <person name="Zheng C.-J."/>
            <person name="Schuster L."/>
            <person name="Cowan T.M."/>
            <person name="Smanski M.J."/>
            <person name="Chevrette M.G."/>
            <person name="De Carvalho L.P.S."/>
            <person name="Shen B."/>
        </authorList>
    </citation>
    <scope>NUCLEOTIDE SEQUENCE [LARGE SCALE GENOMIC DNA]</scope>
    <source>
        <strain evidence="2 3">NPDC001281</strain>
    </source>
</reference>
<evidence type="ECO:0000313" key="3">
    <source>
        <dbReference type="Proteomes" id="UP001602119"/>
    </source>
</evidence>
<feature type="compositionally biased region" description="Low complexity" evidence="1">
    <location>
        <begin position="79"/>
        <end position="88"/>
    </location>
</feature>
<keyword evidence="3" id="KW-1185">Reference proteome</keyword>
<name>A0ABW6V951_MICFU</name>
<evidence type="ECO:0000313" key="2">
    <source>
        <dbReference type="EMBL" id="MFF4775841.1"/>
    </source>
</evidence>
<dbReference type="Proteomes" id="UP001602119">
    <property type="component" value="Unassembled WGS sequence"/>
</dbReference>
<proteinExistence type="predicted"/>
<dbReference type="RefSeq" id="WP_387344152.1">
    <property type="nucleotide sequence ID" value="NZ_JBIAXI010000014.1"/>
</dbReference>
<dbReference type="EMBL" id="JBIAXI010000014">
    <property type="protein sequence ID" value="MFF4775841.1"/>
    <property type="molecule type" value="Genomic_DNA"/>
</dbReference>
<feature type="compositionally biased region" description="Low complexity" evidence="1">
    <location>
        <begin position="46"/>
        <end position="61"/>
    </location>
</feature>
<protein>
    <submittedName>
        <fullName evidence="2">Helix-turn-helix domain-containing protein</fullName>
    </submittedName>
</protein>
<evidence type="ECO:0000256" key="1">
    <source>
        <dbReference type="SAM" id="MobiDB-lite"/>
    </source>
</evidence>
<feature type="region of interest" description="Disordered" evidence="1">
    <location>
        <begin position="42"/>
        <end position="109"/>
    </location>
</feature>
<accession>A0ABW6V951</accession>